<dbReference type="InterPro" id="IPR025870">
    <property type="entry name" value="Glyoxalase-like_dom"/>
</dbReference>
<feature type="domain" description="VOC" evidence="1">
    <location>
        <begin position="7"/>
        <end position="123"/>
    </location>
</feature>
<organism evidence="2 3">
    <name type="scientific">Lysinibacillus pakistanensis</name>
    <dbReference type="NCBI Taxonomy" id="759811"/>
    <lineage>
        <taxon>Bacteria</taxon>
        <taxon>Bacillati</taxon>
        <taxon>Bacillota</taxon>
        <taxon>Bacilli</taxon>
        <taxon>Bacillales</taxon>
        <taxon>Bacillaceae</taxon>
        <taxon>Lysinibacillus</taxon>
    </lineage>
</organism>
<dbReference type="Proteomes" id="UP000373269">
    <property type="component" value="Chromosome"/>
</dbReference>
<accession>A0ABX6DEV5</accession>
<proteinExistence type="predicted"/>
<sequence>MHEFYQMPLFVKLKVKNIEKSKVWYKNVLDFHSVFDFPDDKGTVSMTHLRGEKYQDLMLIKDEKVNASSSVIINLFSHNIHNIYQSALENKTSIIQEPTVTPWNAKELTIKDPDGYIFTITESIDSNKSFDCVIENVKGKFDRNRT</sequence>
<evidence type="ECO:0000259" key="1">
    <source>
        <dbReference type="PROSITE" id="PS51819"/>
    </source>
</evidence>
<dbReference type="EMBL" id="CP045835">
    <property type="protein sequence ID" value="QGG51539.1"/>
    <property type="molecule type" value="Genomic_DNA"/>
</dbReference>
<keyword evidence="3" id="KW-1185">Reference proteome</keyword>
<name>A0ABX6DEV5_9BACI</name>
<dbReference type="InterPro" id="IPR037523">
    <property type="entry name" value="VOC_core"/>
</dbReference>
<evidence type="ECO:0000313" key="3">
    <source>
        <dbReference type="Proteomes" id="UP000373269"/>
    </source>
</evidence>
<dbReference type="PROSITE" id="PS51819">
    <property type="entry name" value="VOC"/>
    <property type="match status" value="1"/>
</dbReference>
<dbReference type="RefSeq" id="WP_369595703.1">
    <property type="nucleotide sequence ID" value="NZ_CP045835.1"/>
</dbReference>
<gene>
    <name evidence="2" type="ORF">GDS87_11530</name>
</gene>
<evidence type="ECO:0000313" key="2">
    <source>
        <dbReference type="EMBL" id="QGG51539.1"/>
    </source>
</evidence>
<dbReference type="Gene3D" id="3.10.180.10">
    <property type="entry name" value="2,3-Dihydroxybiphenyl 1,2-Dioxygenase, domain 1"/>
    <property type="match status" value="1"/>
</dbReference>
<dbReference type="InterPro" id="IPR029068">
    <property type="entry name" value="Glyas_Bleomycin-R_OHBP_Dase"/>
</dbReference>
<protein>
    <recommendedName>
        <fullName evidence="1">VOC domain-containing protein</fullName>
    </recommendedName>
</protein>
<reference evidence="2 3" key="1">
    <citation type="submission" date="2019-11" db="EMBL/GenBank/DDBJ databases">
        <title>Whole Genome Sequencing and Comparative Genomic Analyses of Lysinibacillus pakistanensis LZH-9, a Halotolerant Strain with Excellent COD Removal Capability.</title>
        <authorList>
            <person name="Zhou H."/>
        </authorList>
    </citation>
    <scope>NUCLEOTIDE SEQUENCE [LARGE SCALE GENOMIC DNA]</scope>
    <source>
        <strain evidence="2 3">LZH-9</strain>
    </source>
</reference>
<dbReference type="SUPFAM" id="SSF54593">
    <property type="entry name" value="Glyoxalase/Bleomycin resistance protein/Dihydroxybiphenyl dioxygenase"/>
    <property type="match status" value="1"/>
</dbReference>
<dbReference type="Pfam" id="PF12681">
    <property type="entry name" value="Glyoxalase_2"/>
    <property type="match status" value="1"/>
</dbReference>